<sequence>MELHTDVCLAVDDIYLPAEGVDMSKWAVVACDQYTSEPEYWHEVEREVGDAPSTLGLIYPEAFLDEGDARIAEINARMRRYLSEGVLVPRVHGFVLVERECEHGARVGLVAPVDLEAYDFEAGSRSPVRATEGTILERIPPRVRIRRGACIELPHIMMLLDDYERTVIEPLYEMRESLEKLYDFDLMQGGGHIRGWAVEGEAVEFVLGAMAELRARSGDIFIAVGDGNHSLATARQCWLDMRDSLTPEQRENHPARFALCELVNLHSDALVFEPVHRVLFGADMGVLVRDFGAWCERGGMKMERGARAGHVFRFVNGASNMAVTVTGSRYPIDVGTLQSFLDEWVKLHPEVKLDFVHGEQSLRQLASREGCCGVLLEPMDKRTLFPAVEQGGALPRKTFSMGEAHEKRFYLECRRIDGGDAAAQPADDAAAAE</sequence>
<dbReference type="Pfam" id="PF06245">
    <property type="entry name" value="DUF1015"/>
    <property type="match status" value="1"/>
</dbReference>
<proteinExistence type="predicted"/>
<accession>A0A9D1S5Q1</accession>
<dbReference type="InterPro" id="IPR008323">
    <property type="entry name" value="UCP033563"/>
</dbReference>
<reference evidence="1" key="1">
    <citation type="submission" date="2020-10" db="EMBL/GenBank/DDBJ databases">
        <authorList>
            <person name="Gilroy R."/>
        </authorList>
    </citation>
    <scope>NUCLEOTIDE SEQUENCE</scope>
    <source>
        <strain evidence="1">ChiSxjej2B14-8506</strain>
    </source>
</reference>
<gene>
    <name evidence="1" type="ORF">IAC59_09705</name>
</gene>
<reference evidence="1" key="2">
    <citation type="journal article" date="2021" name="PeerJ">
        <title>Extensive microbial diversity within the chicken gut microbiome revealed by metagenomics and culture.</title>
        <authorList>
            <person name="Gilroy R."/>
            <person name="Ravi A."/>
            <person name="Getino M."/>
            <person name="Pursley I."/>
            <person name="Horton D.L."/>
            <person name="Alikhan N.F."/>
            <person name="Baker D."/>
            <person name="Gharbi K."/>
            <person name="Hall N."/>
            <person name="Watson M."/>
            <person name="Adriaenssens E.M."/>
            <person name="Foster-Nyarko E."/>
            <person name="Jarju S."/>
            <person name="Secka A."/>
            <person name="Antonio M."/>
            <person name="Oren A."/>
            <person name="Chaudhuri R.R."/>
            <person name="La Ragione R."/>
            <person name="Hildebrand F."/>
            <person name="Pallen M.J."/>
        </authorList>
    </citation>
    <scope>NUCLEOTIDE SEQUENCE</scope>
    <source>
        <strain evidence="1">ChiSxjej2B14-8506</strain>
    </source>
</reference>
<dbReference type="Proteomes" id="UP000824123">
    <property type="component" value="Unassembled WGS sequence"/>
</dbReference>
<organism evidence="1 2">
    <name type="scientific">Candidatus Fimadaptatus faecigallinarum</name>
    <dbReference type="NCBI Taxonomy" id="2840814"/>
    <lineage>
        <taxon>Bacteria</taxon>
        <taxon>Bacillati</taxon>
        <taxon>Bacillota</taxon>
        <taxon>Clostridia</taxon>
        <taxon>Eubacteriales</taxon>
        <taxon>Candidatus Fimadaptatus</taxon>
    </lineage>
</organism>
<dbReference type="AlphaFoldDB" id="A0A9D1S5Q1"/>
<dbReference type="EMBL" id="DVNK01000058">
    <property type="protein sequence ID" value="HIU47512.1"/>
    <property type="molecule type" value="Genomic_DNA"/>
</dbReference>
<name>A0A9D1S5Q1_9FIRM</name>
<evidence type="ECO:0000313" key="1">
    <source>
        <dbReference type="EMBL" id="HIU47512.1"/>
    </source>
</evidence>
<comment type="caution">
    <text evidence="1">The sequence shown here is derived from an EMBL/GenBank/DDBJ whole genome shotgun (WGS) entry which is preliminary data.</text>
</comment>
<dbReference type="PANTHER" id="PTHR36454:SF1">
    <property type="entry name" value="DUF1015 DOMAIN-CONTAINING PROTEIN"/>
    <property type="match status" value="1"/>
</dbReference>
<evidence type="ECO:0000313" key="2">
    <source>
        <dbReference type="Proteomes" id="UP000824123"/>
    </source>
</evidence>
<dbReference type="PANTHER" id="PTHR36454">
    <property type="entry name" value="LMO2823 PROTEIN"/>
    <property type="match status" value="1"/>
</dbReference>
<protein>
    <submittedName>
        <fullName evidence="1">DUF1015 domain-containing protein</fullName>
    </submittedName>
</protein>